<proteinExistence type="predicted"/>
<name>A0A0W7WLC1_9RHOB</name>
<keyword evidence="3" id="KW-1185">Reference proteome</keyword>
<feature type="domain" description="Heme NO-binding" evidence="1">
    <location>
        <begin position="2"/>
        <end position="162"/>
    </location>
</feature>
<evidence type="ECO:0000313" key="2">
    <source>
        <dbReference type="EMBL" id="KUF11327.1"/>
    </source>
</evidence>
<dbReference type="AlphaFoldDB" id="A0A0W7WLC1"/>
<dbReference type="InterPro" id="IPR011644">
    <property type="entry name" value="Heme_NO-bd"/>
</dbReference>
<dbReference type="InterPro" id="IPR038158">
    <property type="entry name" value="H-NOX_domain_sf"/>
</dbReference>
<sequence length="179" mass="20241">MKGMVFTELLDMAERVIGEDGVDEVLDSLDLDSGGAYSAVGNYPCRELMQIVGALSDRTGLAGDDLQRQFGGWMLQRFSRSYPQFFADKTCPLQMLDAIDNEVHVEVRKLYPDAELPRFVTEWLGPEHMRMTYRSERPLMAFCHGLIEACMAHFDARARIEVLAAETGKAAVFDIRLER</sequence>
<organism evidence="2 3">
    <name type="scientific">Pseudoponticoccus marisrubri</name>
    <dbReference type="NCBI Taxonomy" id="1685382"/>
    <lineage>
        <taxon>Bacteria</taxon>
        <taxon>Pseudomonadati</taxon>
        <taxon>Pseudomonadota</taxon>
        <taxon>Alphaproteobacteria</taxon>
        <taxon>Rhodobacterales</taxon>
        <taxon>Roseobacteraceae</taxon>
        <taxon>Pseudoponticoccus</taxon>
    </lineage>
</organism>
<protein>
    <submittedName>
        <fullName evidence="2">Guanylate cyclase</fullName>
    </submittedName>
</protein>
<comment type="caution">
    <text evidence="2">The sequence shown here is derived from an EMBL/GenBank/DDBJ whole genome shotgun (WGS) entry which is preliminary data.</text>
</comment>
<dbReference type="GO" id="GO:0020037">
    <property type="term" value="F:heme binding"/>
    <property type="evidence" value="ECO:0007669"/>
    <property type="project" value="InterPro"/>
</dbReference>
<accession>A0A0W7WLC1</accession>
<reference evidence="2 3" key="1">
    <citation type="submission" date="2015-12" db="EMBL/GenBank/DDBJ databases">
        <authorList>
            <person name="Shamseldin A."/>
            <person name="Moawad H."/>
            <person name="Abd El-Rahim W.M."/>
            <person name="Sadowsky M.J."/>
        </authorList>
    </citation>
    <scope>NUCLEOTIDE SEQUENCE [LARGE SCALE GENOMIC DNA]</scope>
    <source>
        <strain evidence="2 3">SJ5A-1</strain>
    </source>
</reference>
<dbReference type="InterPro" id="IPR024096">
    <property type="entry name" value="NO_sig/Golgi_transp_ligand-bd"/>
</dbReference>
<dbReference type="OrthoDB" id="7266652at2"/>
<dbReference type="Pfam" id="PF07700">
    <property type="entry name" value="HNOB"/>
    <property type="match status" value="1"/>
</dbReference>
<evidence type="ECO:0000259" key="1">
    <source>
        <dbReference type="Pfam" id="PF07700"/>
    </source>
</evidence>
<dbReference type="STRING" id="1685382.AVJ23_09455"/>
<dbReference type="Proteomes" id="UP000054396">
    <property type="component" value="Unassembled WGS sequence"/>
</dbReference>
<dbReference type="Gene3D" id="3.90.1520.10">
    <property type="entry name" value="H-NOX domain"/>
    <property type="match status" value="1"/>
</dbReference>
<dbReference type="SUPFAM" id="SSF111126">
    <property type="entry name" value="Ligand-binding domain in the NO signalling and Golgi transport"/>
    <property type="match status" value="1"/>
</dbReference>
<dbReference type="EMBL" id="LPXO01000004">
    <property type="protein sequence ID" value="KUF11327.1"/>
    <property type="molecule type" value="Genomic_DNA"/>
</dbReference>
<gene>
    <name evidence="2" type="ORF">AVJ23_09455</name>
</gene>
<evidence type="ECO:0000313" key="3">
    <source>
        <dbReference type="Proteomes" id="UP000054396"/>
    </source>
</evidence>